<reference evidence="1" key="1">
    <citation type="journal article" date="2021" name="Microb. Physiol.">
        <title>Proteogenomic Insights into the Physiology of Marine, Sulfate-Reducing, Filamentous Desulfonema limicola and Desulfonema magnum.</title>
        <authorList>
            <person name="Schnaars V."/>
            <person name="Wohlbrand L."/>
            <person name="Scheve S."/>
            <person name="Hinrichs C."/>
            <person name="Reinhardt R."/>
            <person name="Rabus R."/>
        </authorList>
    </citation>
    <scope>NUCLEOTIDE SEQUENCE</scope>
    <source>
        <strain evidence="1">4be13</strain>
    </source>
</reference>
<gene>
    <name evidence="1" type="ORF">dnm_084660</name>
</gene>
<proteinExistence type="predicted"/>
<sequence>MKLQESHRAGDSLQFIHPVNSYMLIKKFLTCTDISKYVNQYFDDKALL</sequence>
<protein>
    <submittedName>
        <fullName evidence="1">Uncharacterized protein</fullName>
    </submittedName>
</protein>
<name>A0A975BVQ7_9BACT</name>
<dbReference type="Proteomes" id="UP000663722">
    <property type="component" value="Chromosome"/>
</dbReference>
<dbReference type="EMBL" id="CP061800">
    <property type="protein sequence ID" value="QTA92387.1"/>
    <property type="molecule type" value="Genomic_DNA"/>
</dbReference>
<accession>A0A975BVQ7</accession>
<evidence type="ECO:0000313" key="2">
    <source>
        <dbReference type="Proteomes" id="UP000663722"/>
    </source>
</evidence>
<organism evidence="1 2">
    <name type="scientific">Desulfonema magnum</name>
    <dbReference type="NCBI Taxonomy" id="45655"/>
    <lineage>
        <taxon>Bacteria</taxon>
        <taxon>Pseudomonadati</taxon>
        <taxon>Thermodesulfobacteriota</taxon>
        <taxon>Desulfobacteria</taxon>
        <taxon>Desulfobacterales</taxon>
        <taxon>Desulfococcaceae</taxon>
        <taxon>Desulfonema</taxon>
    </lineage>
</organism>
<evidence type="ECO:0000313" key="1">
    <source>
        <dbReference type="EMBL" id="QTA92387.1"/>
    </source>
</evidence>
<dbReference type="KEGG" id="dmm:dnm_084660"/>
<keyword evidence="2" id="KW-1185">Reference proteome</keyword>
<dbReference type="AlphaFoldDB" id="A0A975BVQ7"/>